<dbReference type="PANTHER" id="PTHR12844">
    <property type="entry name" value="CONNECTOR ENCHANCER OF KINASE SUPPRESSOR OF RAS"/>
    <property type="match status" value="1"/>
</dbReference>
<feature type="compositionally biased region" description="Polar residues" evidence="3">
    <location>
        <begin position="673"/>
        <end position="691"/>
    </location>
</feature>
<evidence type="ECO:0000259" key="4">
    <source>
        <dbReference type="PROSITE" id="PS50003"/>
    </source>
</evidence>
<dbReference type="Pfam" id="PF06663">
    <property type="entry name" value="CNK2_3_dom"/>
    <property type="match status" value="1"/>
</dbReference>
<feature type="domain" description="PH" evidence="4">
    <location>
        <begin position="512"/>
        <end position="619"/>
    </location>
</feature>
<dbReference type="Pfam" id="PF00169">
    <property type="entry name" value="PH"/>
    <property type="match status" value="1"/>
</dbReference>
<feature type="compositionally biased region" description="Acidic residues" evidence="3">
    <location>
        <begin position="609"/>
        <end position="619"/>
    </location>
</feature>
<feature type="domain" description="PDZ" evidence="6">
    <location>
        <begin position="215"/>
        <end position="270"/>
    </location>
</feature>
<evidence type="ECO:0000259" key="6">
    <source>
        <dbReference type="PROSITE" id="PS50106"/>
    </source>
</evidence>
<dbReference type="InterPro" id="IPR017874">
    <property type="entry name" value="CRIC_domain"/>
</dbReference>
<dbReference type="Ensembl" id="ENSNBRT00000025444.1">
    <property type="protein sequence ID" value="ENSNBRP00000024794.1"/>
    <property type="gene ID" value="ENSNBRG00000018932.1"/>
</dbReference>
<dbReference type="Pfam" id="PF00536">
    <property type="entry name" value="SAM_1"/>
    <property type="match status" value="1"/>
</dbReference>
<feature type="compositionally biased region" description="Low complexity" evidence="3">
    <location>
        <begin position="275"/>
        <end position="296"/>
    </location>
</feature>
<dbReference type="InterPro" id="IPR011993">
    <property type="entry name" value="PH-like_dom_sf"/>
</dbReference>
<dbReference type="GO" id="GO:0016020">
    <property type="term" value="C:membrane"/>
    <property type="evidence" value="ECO:0007669"/>
    <property type="project" value="InterPro"/>
</dbReference>
<evidence type="ECO:0000259" key="7">
    <source>
        <dbReference type="PROSITE" id="PS51290"/>
    </source>
</evidence>
<name>A0A3Q4N1T0_NEOBR</name>
<dbReference type="Gene3D" id="1.10.150.50">
    <property type="entry name" value="Transcription Factor, Ets-1"/>
    <property type="match status" value="1"/>
</dbReference>
<evidence type="ECO:0000259" key="5">
    <source>
        <dbReference type="PROSITE" id="PS50105"/>
    </source>
</evidence>
<accession>A0A3Q4N1T0</accession>
<reference evidence="8" key="1">
    <citation type="submission" date="2025-08" db="UniProtKB">
        <authorList>
            <consortium name="Ensembl"/>
        </authorList>
    </citation>
    <scope>IDENTIFICATION</scope>
</reference>
<dbReference type="InterPro" id="IPR051566">
    <property type="entry name" value="CNKSR"/>
</dbReference>
<dbReference type="GO" id="GO:0009966">
    <property type="term" value="P:regulation of signal transduction"/>
    <property type="evidence" value="ECO:0007669"/>
    <property type="project" value="InterPro"/>
</dbReference>
<dbReference type="FunFam" id="2.30.42.10:FF:000060">
    <property type="entry name" value="Connector enhancer of kinase suppressor of Ras 2"/>
    <property type="match status" value="1"/>
</dbReference>
<dbReference type="PROSITE" id="PS50003">
    <property type="entry name" value="PH_DOMAIN"/>
    <property type="match status" value="1"/>
</dbReference>
<evidence type="ECO:0000313" key="8">
    <source>
        <dbReference type="Ensembl" id="ENSNBRP00000024794.1"/>
    </source>
</evidence>
<dbReference type="PROSITE" id="PS51290">
    <property type="entry name" value="CRIC"/>
    <property type="match status" value="1"/>
</dbReference>
<dbReference type="InterPro" id="IPR013761">
    <property type="entry name" value="SAM/pointed_sf"/>
</dbReference>
<organism evidence="8 9">
    <name type="scientific">Neolamprologus brichardi</name>
    <name type="common">Fairy cichlid</name>
    <name type="synonym">Lamprologus brichardi</name>
    <dbReference type="NCBI Taxonomy" id="32507"/>
    <lineage>
        <taxon>Eukaryota</taxon>
        <taxon>Metazoa</taxon>
        <taxon>Chordata</taxon>
        <taxon>Craniata</taxon>
        <taxon>Vertebrata</taxon>
        <taxon>Euteleostomi</taxon>
        <taxon>Actinopterygii</taxon>
        <taxon>Neopterygii</taxon>
        <taxon>Teleostei</taxon>
        <taxon>Neoteleostei</taxon>
        <taxon>Acanthomorphata</taxon>
        <taxon>Ovalentaria</taxon>
        <taxon>Cichlomorphae</taxon>
        <taxon>Cichliformes</taxon>
        <taxon>Cichlidae</taxon>
        <taxon>African cichlids</taxon>
        <taxon>Pseudocrenilabrinae</taxon>
        <taxon>Lamprologini</taxon>
        <taxon>Neolamprologus</taxon>
    </lineage>
</organism>
<dbReference type="InterPro" id="IPR001849">
    <property type="entry name" value="PH_domain"/>
</dbReference>
<dbReference type="PROSITE" id="PS50106">
    <property type="entry name" value="PDZ"/>
    <property type="match status" value="1"/>
</dbReference>
<dbReference type="SUPFAM" id="SSF50156">
    <property type="entry name" value="PDZ domain-like"/>
    <property type="match status" value="1"/>
</dbReference>
<proteinExistence type="inferred from homology"/>
<dbReference type="PROSITE" id="PS50105">
    <property type="entry name" value="SAM_DOMAIN"/>
    <property type="match status" value="1"/>
</dbReference>
<dbReference type="InterPro" id="IPR010599">
    <property type="entry name" value="CNK2/3_dom"/>
</dbReference>
<dbReference type="OMA" id="RISTAIW"/>
<keyword evidence="9" id="KW-1185">Reference proteome</keyword>
<feature type="region of interest" description="Disordered" evidence="3">
    <location>
        <begin position="598"/>
        <end position="695"/>
    </location>
</feature>
<reference evidence="8" key="2">
    <citation type="submission" date="2025-09" db="UniProtKB">
        <authorList>
            <consortium name="Ensembl"/>
        </authorList>
    </citation>
    <scope>IDENTIFICATION</scope>
</reference>
<dbReference type="AlphaFoldDB" id="A0A3Q4N1T0"/>
<dbReference type="FunFam" id="1.10.150.50:FF:000019">
    <property type="entry name" value="Connector enhancer of kinase suppressor of Ras 2"/>
    <property type="match status" value="1"/>
</dbReference>
<dbReference type="GO" id="GO:0005737">
    <property type="term" value="C:cytoplasm"/>
    <property type="evidence" value="ECO:0007669"/>
    <property type="project" value="InterPro"/>
</dbReference>
<feature type="domain" description="SAM" evidence="5">
    <location>
        <begin position="11"/>
        <end position="76"/>
    </location>
</feature>
<evidence type="ECO:0000256" key="3">
    <source>
        <dbReference type="SAM" id="MobiDB-lite"/>
    </source>
</evidence>
<dbReference type="CDD" id="cd09511">
    <property type="entry name" value="SAM_CNK1_2_3-suppressor"/>
    <property type="match status" value="1"/>
</dbReference>
<dbReference type="InterPro" id="IPR036034">
    <property type="entry name" value="PDZ_sf"/>
</dbReference>
<evidence type="ECO:0000256" key="2">
    <source>
        <dbReference type="ARBA" id="ARBA00022553"/>
    </source>
</evidence>
<dbReference type="Gene3D" id="2.30.42.10">
    <property type="match status" value="1"/>
</dbReference>
<evidence type="ECO:0000256" key="1">
    <source>
        <dbReference type="ARBA" id="ARBA00009498"/>
    </source>
</evidence>
<feature type="domain" description="CRIC" evidence="7">
    <location>
        <begin position="84"/>
        <end position="178"/>
    </location>
</feature>
<dbReference type="GeneTree" id="ENSGT00940000156709"/>
<protein>
    <submittedName>
        <fullName evidence="8">Connector enhancer of kinase suppressor of Ras 2b</fullName>
    </submittedName>
</protein>
<feature type="compositionally biased region" description="Basic and acidic residues" evidence="3">
    <location>
        <begin position="791"/>
        <end position="809"/>
    </location>
</feature>
<dbReference type="PANTHER" id="PTHR12844:SF21">
    <property type="entry name" value="CONNECTOR ENHANCER OF KINASE SUPPRESSOR OF RAS 2"/>
    <property type="match status" value="1"/>
</dbReference>
<sequence length="809" mass="91605">MALVMEPVSKWSSSQVVDWMKGLDDCLQQYIKTFEKEKVGGEQLLRITHQELEDLGVSRIGHQELILEAVDLLCALNYGLETENLKTLSHKLNASAKNLQNFITGRRRSGHYDGRATRKLPNDFLTSVVDLIAAAKSLLAWLDRSPFAAVADYSVTRNNVIQLCLELTTIVQQDCSVYETENKILNVCKTLSEVCDQIISLSSDPMVSQSAHLEVVQLANIKSTEGLGMYIKSTYDGLHVITGTTEGSLADRCKKIHAGDEVIQVNHQTVPIFPQSPSSSVATPTSTLSTPSRRSSCALQDLYIPPPPAEPYTPRDDKGSLPDDDPQSDVHVAEGSESPNSYLDQECRRRFPLVEEDTILYCYEYDQNQEGASVRRGSTPTYGRLRPISMPVEYNWVGDNEDLAKLKRESRRENSLMHFESEDKTSHEDFLLGRSLSQNRRKTERGASPTHYTLVPALQMEVSRSTSSSDSASLYHVFERSSLLSRSKKKGKAGSPLTSISKRRISCRDLGQGDCQGWLWKKKDAKTYFSQKWKKYWFILKDTCLYWYMNEEDEKAEGFVSLPEFKIDRATECRRKFAVVLPHRWLSRLSMAVAGYSEQQEKMRQDQDYWSESDHEDMEMPSMSKQDSPPPPYDTYPRASSVSPYLEPKRGHLSSSDTFQSRSSHEEFRSEPQEGSSNNGISPGPKTSSHRNSWHDQMESNTRMHYLQTFPMEESLLSQDRDQLAMEYRRQATLPAQRSLLQEQYRALPLPLRASIDSEAGGKPRSFTLPRDSGLHAILAATAASDQGEPQEVREDTERKLSLKPEAQK</sequence>
<evidence type="ECO:0000313" key="9">
    <source>
        <dbReference type="Proteomes" id="UP000261580"/>
    </source>
</evidence>
<feature type="region of interest" description="Disordered" evidence="3">
    <location>
        <begin position="271"/>
        <end position="343"/>
    </location>
</feature>
<dbReference type="Pfam" id="PF10534">
    <property type="entry name" value="CRIC_ras_sig"/>
    <property type="match status" value="1"/>
</dbReference>
<dbReference type="Gene3D" id="2.30.29.30">
    <property type="entry name" value="Pleckstrin-homology domain (PH domain)/Phosphotyrosine-binding domain (PTB)"/>
    <property type="match status" value="1"/>
</dbReference>
<dbReference type="InterPro" id="IPR049628">
    <property type="entry name" value="CNK1-3_SAM"/>
</dbReference>
<keyword evidence="2" id="KW-0597">Phosphoprotein</keyword>
<feature type="compositionally biased region" description="Polar residues" evidence="3">
    <location>
        <begin position="653"/>
        <end position="662"/>
    </location>
</feature>
<dbReference type="SMART" id="SM00233">
    <property type="entry name" value="PH"/>
    <property type="match status" value="1"/>
</dbReference>
<dbReference type="SUPFAM" id="SSF50729">
    <property type="entry name" value="PH domain-like"/>
    <property type="match status" value="1"/>
</dbReference>
<dbReference type="InterPro" id="IPR001660">
    <property type="entry name" value="SAM"/>
</dbReference>
<dbReference type="CDD" id="cd06748">
    <property type="entry name" value="PDZ_CNK1_2_3-like"/>
    <property type="match status" value="1"/>
</dbReference>
<dbReference type="STRING" id="32507.ENSNBRP00000024794"/>
<dbReference type="InterPro" id="IPR001478">
    <property type="entry name" value="PDZ"/>
</dbReference>
<feature type="region of interest" description="Disordered" evidence="3">
    <location>
        <begin position="782"/>
        <end position="809"/>
    </location>
</feature>
<dbReference type="SMART" id="SM00454">
    <property type="entry name" value="SAM"/>
    <property type="match status" value="1"/>
</dbReference>
<dbReference type="Bgee" id="ENSNBRG00000018932">
    <property type="expression patterns" value="Expressed in brain and 1 other cell type or tissue"/>
</dbReference>
<dbReference type="SUPFAM" id="SSF47769">
    <property type="entry name" value="SAM/Pointed domain"/>
    <property type="match status" value="1"/>
</dbReference>
<dbReference type="Proteomes" id="UP000261580">
    <property type="component" value="Unassembled WGS sequence"/>
</dbReference>
<comment type="similarity">
    <text evidence="1">Belongs to the CNKSR family.</text>
</comment>
<feature type="compositionally biased region" description="Basic and acidic residues" evidence="3">
    <location>
        <begin position="663"/>
        <end position="672"/>
    </location>
</feature>